<feature type="region of interest" description="Disordered" evidence="4">
    <location>
        <begin position="1"/>
        <end position="23"/>
    </location>
</feature>
<keyword evidence="7" id="KW-1185">Reference proteome</keyword>
<feature type="domain" description="Cns1/TTC4 wheel" evidence="5">
    <location>
        <begin position="261"/>
        <end position="371"/>
    </location>
</feature>
<evidence type="ECO:0000256" key="4">
    <source>
        <dbReference type="SAM" id="MobiDB-lite"/>
    </source>
</evidence>
<evidence type="ECO:0000313" key="6">
    <source>
        <dbReference type="EMBL" id="RKF57465.1"/>
    </source>
</evidence>
<dbReference type="GO" id="GO:0005634">
    <property type="term" value="C:nucleus"/>
    <property type="evidence" value="ECO:0007669"/>
    <property type="project" value="TreeGrafter"/>
</dbReference>
<dbReference type="InterPro" id="IPR019734">
    <property type="entry name" value="TPR_rpt"/>
</dbReference>
<keyword evidence="1" id="KW-0677">Repeat</keyword>
<proteinExistence type="inferred from homology"/>
<keyword evidence="2" id="KW-0802">TPR repeat</keyword>
<name>A0A420HJ56_9PEZI</name>
<accession>A0A420HJ56</accession>
<dbReference type="InterPro" id="IPR011990">
    <property type="entry name" value="TPR-like_helical_dom_sf"/>
</dbReference>
<evidence type="ECO:0000256" key="2">
    <source>
        <dbReference type="ARBA" id="ARBA00022803"/>
    </source>
</evidence>
<evidence type="ECO:0000256" key="1">
    <source>
        <dbReference type="ARBA" id="ARBA00022737"/>
    </source>
</evidence>
<protein>
    <submittedName>
        <fullName evidence="6">Hsp70/Hsp90 co-chaperone cns1</fullName>
    </submittedName>
</protein>
<dbReference type="CDD" id="cd21381">
    <property type="entry name" value="CTWD_TTC4"/>
    <property type="match status" value="1"/>
</dbReference>
<dbReference type="GO" id="GO:0006457">
    <property type="term" value="P:protein folding"/>
    <property type="evidence" value="ECO:0007669"/>
    <property type="project" value="TreeGrafter"/>
</dbReference>
<evidence type="ECO:0000256" key="3">
    <source>
        <dbReference type="ARBA" id="ARBA00023602"/>
    </source>
</evidence>
<evidence type="ECO:0000259" key="5">
    <source>
        <dbReference type="Pfam" id="PF18972"/>
    </source>
</evidence>
<dbReference type="AlphaFoldDB" id="A0A420HJ56"/>
<dbReference type="Proteomes" id="UP000283383">
    <property type="component" value="Unassembled WGS sequence"/>
</dbReference>
<dbReference type="PANTHER" id="PTHR46035">
    <property type="entry name" value="TETRATRICOPEPTIDE REPEAT PROTEIN 4"/>
    <property type="match status" value="1"/>
</dbReference>
<dbReference type="GO" id="GO:0005829">
    <property type="term" value="C:cytosol"/>
    <property type="evidence" value="ECO:0007669"/>
    <property type="project" value="TreeGrafter"/>
</dbReference>
<reference evidence="6 7" key="1">
    <citation type="journal article" date="2018" name="BMC Genomics">
        <title>Comparative genome analyses reveal sequence features reflecting distinct modes of host-adaptation between dicot and monocot powdery mildew.</title>
        <authorList>
            <person name="Wu Y."/>
            <person name="Ma X."/>
            <person name="Pan Z."/>
            <person name="Kale S.D."/>
            <person name="Song Y."/>
            <person name="King H."/>
            <person name="Zhang Q."/>
            <person name="Presley C."/>
            <person name="Deng X."/>
            <person name="Wei C.I."/>
            <person name="Xiao S."/>
        </authorList>
    </citation>
    <scope>NUCLEOTIDE SEQUENCE [LARGE SCALE GENOMIC DNA]</scope>
    <source>
        <strain evidence="6">UMSG3</strain>
    </source>
</reference>
<dbReference type="Pfam" id="PF18972">
    <property type="entry name" value="Wheel"/>
    <property type="match status" value="1"/>
</dbReference>
<dbReference type="SMART" id="SM00028">
    <property type="entry name" value="TPR"/>
    <property type="match status" value="3"/>
</dbReference>
<dbReference type="GO" id="GO:0051879">
    <property type="term" value="F:Hsp90 protein binding"/>
    <property type="evidence" value="ECO:0007669"/>
    <property type="project" value="InterPro"/>
</dbReference>
<dbReference type="GO" id="GO:0030544">
    <property type="term" value="F:Hsp70 protein binding"/>
    <property type="evidence" value="ECO:0007669"/>
    <property type="project" value="TreeGrafter"/>
</dbReference>
<dbReference type="Gene3D" id="1.25.40.10">
    <property type="entry name" value="Tetratricopeptide repeat domain"/>
    <property type="match status" value="1"/>
</dbReference>
<organism evidence="6 7">
    <name type="scientific">Golovinomyces cichoracearum</name>
    <dbReference type="NCBI Taxonomy" id="62708"/>
    <lineage>
        <taxon>Eukaryota</taxon>
        <taxon>Fungi</taxon>
        <taxon>Dikarya</taxon>
        <taxon>Ascomycota</taxon>
        <taxon>Pezizomycotina</taxon>
        <taxon>Leotiomycetes</taxon>
        <taxon>Erysiphales</taxon>
        <taxon>Erysiphaceae</taxon>
        <taxon>Golovinomyces</taxon>
    </lineage>
</organism>
<sequence>MEYPNDPSEKETTPALPPLLASSHNKSSDELLAELNKIPLFMTTLEQNSDLEAIQAIAYEGTALEVASDFKNSGNECFVKKLWKDAKTFYEKAIDVLSTEVRKWQRGEKSKANTKFEKKQIVSLLELCLVNRAACHLELQNYRSCIQDCGRALQINGKNIKAYYRSSKALLALNRITEADDACACGLAIDSKNSSLLSVSAAIAQQSTILTAKNLEKHQREKKNLLEAKMLNAALSARNITLRKTAQPPEMEDACIKLMPDPQDPTSSLCFPTLFLYPLHLESDFIKAFNETQCINDHLEYIFPLPWDLENMYTQLGVECYVETVDSDLSKVGKKISLLKVLTTNKIEIVDELVKIFVIPKAKAADWLKDFKKNKVR</sequence>
<dbReference type="SUPFAM" id="SSF48452">
    <property type="entry name" value="TPR-like"/>
    <property type="match status" value="1"/>
</dbReference>
<comment type="similarity">
    <text evidence="3">Belongs to the TTC4 family.</text>
</comment>
<comment type="caution">
    <text evidence="6">The sequence shown here is derived from an EMBL/GenBank/DDBJ whole genome shotgun (WGS) entry which is preliminary data.</text>
</comment>
<dbReference type="PANTHER" id="PTHR46035:SF1">
    <property type="entry name" value="TETRATRICOPEPTIDE REPEAT PROTEIN 4"/>
    <property type="match status" value="1"/>
</dbReference>
<dbReference type="STRING" id="62708.A0A420HJ56"/>
<evidence type="ECO:0000313" key="7">
    <source>
        <dbReference type="Proteomes" id="UP000283383"/>
    </source>
</evidence>
<dbReference type="InterPro" id="IPR044059">
    <property type="entry name" value="Csn1/TTC4_wheel"/>
</dbReference>
<gene>
    <name evidence="6" type="ORF">GcM3_188006</name>
</gene>
<dbReference type="EMBL" id="MCBQ01018810">
    <property type="protein sequence ID" value="RKF57465.1"/>
    <property type="molecule type" value="Genomic_DNA"/>
</dbReference>